<evidence type="ECO:0000313" key="6">
    <source>
        <dbReference type="Proteomes" id="UP000317942"/>
    </source>
</evidence>
<dbReference type="EMBL" id="VICC01000002">
    <property type="protein sequence ID" value="TQD62508.1"/>
    <property type="molecule type" value="Genomic_DNA"/>
</dbReference>
<feature type="region of interest" description="Disordered" evidence="1">
    <location>
        <begin position="97"/>
        <end position="124"/>
    </location>
</feature>
<dbReference type="AlphaFoldDB" id="A0A0X8K306"/>
<evidence type="ECO:0000313" key="3">
    <source>
        <dbReference type="EMBL" id="OLO75731.1"/>
    </source>
</evidence>
<reference evidence="3 5" key="1">
    <citation type="submission" date="2016-12" db="EMBL/GenBank/DDBJ databases">
        <title>Genomic comparison of strains in the 'Actinomyces naeslundii' group.</title>
        <authorList>
            <person name="Mughal S.R."/>
            <person name="Do T."/>
            <person name="Gilbert S.C."/>
            <person name="Witherden E.A."/>
            <person name="Didelot X."/>
            <person name="Beighton D."/>
        </authorList>
    </citation>
    <scope>NUCLEOTIDE SEQUENCE [LARGE SCALE GENOMIC DNA]</scope>
    <source>
        <strain evidence="3 5">G53E</strain>
    </source>
</reference>
<dbReference type="EMBL" id="JAMZMH010000004">
    <property type="protein sequence ID" value="MDT0248351.1"/>
    <property type="molecule type" value="Genomic_DNA"/>
</dbReference>
<sequence>MGVMILPLVVVLVAGLLVLGMVCAERFPVRSWPSRIRSVVRNSQEVRLAEQDVEVEVVPQEVSLSDLMTREGPAAYAGTEGFGGLVGVVGKAMDAAERTRGSAGARRRAQAHEPATGGLSQSQS</sequence>
<dbReference type="Proteomes" id="UP000186769">
    <property type="component" value="Unassembled WGS sequence"/>
</dbReference>
<evidence type="ECO:0000256" key="1">
    <source>
        <dbReference type="SAM" id="MobiDB-lite"/>
    </source>
</evidence>
<evidence type="ECO:0000313" key="2">
    <source>
        <dbReference type="EMBL" id="MDT0248351.1"/>
    </source>
</evidence>
<dbReference type="Proteomes" id="UP000317942">
    <property type="component" value="Unassembled WGS sequence"/>
</dbReference>
<comment type="caution">
    <text evidence="3">The sequence shown here is derived from an EMBL/GenBank/DDBJ whole genome shotgun (WGS) entry which is preliminary data.</text>
</comment>
<dbReference type="KEGG" id="aos:AXE84_09165"/>
<proteinExistence type="predicted"/>
<gene>
    <name evidence="3" type="ORF">BKH15_09700</name>
    <name evidence="4" type="ORF">FK267_03795</name>
    <name evidence="2" type="ORF">RMW62_04565</name>
</gene>
<dbReference type="Proteomes" id="UP001180729">
    <property type="component" value="Unassembled WGS sequence"/>
</dbReference>
<dbReference type="OrthoDB" id="3254512at2"/>
<reference evidence="4 6" key="2">
    <citation type="submission" date="2019-06" db="EMBL/GenBank/DDBJ databases">
        <title>Draft genome sequence of Actinomyces oris CCUG 34288T.</title>
        <authorList>
            <person name="Salva-Serra F."/>
            <person name="Cardew S."/>
            <person name="Moore E."/>
        </authorList>
    </citation>
    <scope>NUCLEOTIDE SEQUENCE [LARGE SCALE GENOMIC DNA]</scope>
    <source>
        <strain evidence="4 6">CCUG 34288</strain>
    </source>
</reference>
<evidence type="ECO:0000313" key="4">
    <source>
        <dbReference type="EMBL" id="TQD62508.1"/>
    </source>
</evidence>
<name>A0A0X8K306_9ACTO</name>
<protein>
    <submittedName>
        <fullName evidence="3">Uncharacterized protein</fullName>
    </submittedName>
</protein>
<dbReference type="GeneID" id="64212226"/>
<reference evidence="2" key="3">
    <citation type="submission" date="2022-06" db="EMBL/GenBank/DDBJ databases">
        <title>Draft Genome Sequences of Three Actinomyces oris Strains, Isolated from Healthy Human Feces.</title>
        <authorList>
            <person name="Ye Y."/>
            <person name="Liu C."/>
            <person name="Zhao J."/>
            <person name="Xu J."/>
            <person name="Huang H."/>
            <person name="Wang B."/>
            <person name="Wei J."/>
            <person name="Jing X."/>
        </authorList>
    </citation>
    <scope>NUCLEOTIDE SEQUENCE</scope>
    <source>
        <strain evidence="2">CNGBCC1803368</strain>
    </source>
</reference>
<accession>A0A0X8K306</accession>
<organism evidence="3 5">
    <name type="scientific">Actinomyces oris</name>
    <dbReference type="NCBI Taxonomy" id="544580"/>
    <lineage>
        <taxon>Bacteria</taxon>
        <taxon>Bacillati</taxon>
        <taxon>Actinomycetota</taxon>
        <taxon>Actinomycetes</taxon>
        <taxon>Actinomycetales</taxon>
        <taxon>Actinomycetaceae</taxon>
        <taxon>Actinomyces</taxon>
    </lineage>
</organism>
<evidence type="ECO:0000313" key="5">
    <source>
        <dbReference type="Proteomes" id="UP000186769"/>
    </source>
</evidence>
<dbReference type="EMBL" id="MSKW01000018">
    <property type="protein sequence ID" value="OLO75731.1"/>
    <property type="molecule type" value="Genomic_DNA"/>
</dbReference>
<dbReference type="RefSeq" id="WP_010613567.1">
    <property type="nucleotide sequence ID" value="NZ_CAJZKH010000010.1"/>
</dbReference>